<dbReference type="CDD" id="cd00093">
    <property type="entry name" value="HTH_XRE"/>
    <property type="match status" value="1"/>
</dbReference>
<sequence>MRSRRIDISMESSRFKVLGEFLKSRRERLQPEQAGIPNSFGRRRTPGLRREEVAILAGVSVTYYTWLEQGREVAASKEVIESIGRALQLSPDERLHLLQLWSSEKPDVPPPGTDSVNSEWQDIIDQVAYPAFIANDRTEVLAWNRAACEIITDFQSMSDQERVLIRIFFVNPYFRNHILNWGEFASNSVAVFRSYYDRHTGDAWFRDTVERLAEECEEFGTLWRLHDIQQKKASRFILNHRAGELAFEINTFVRLNGNTDLHFCIYTPVTGTPTKHKLKEFLEAALPLMTATLVLPQTVVVIIY</sequence>
<dbReference type="PANTHER" id="PTHR35010">
    <property type="entry name" value="BLL4672 PROTEIN-RELATED"/>
    <property type="match status" value="1"/>
</dbReference>
<dbReference type="InterPro" id="IPR010982">
    <property type="entry name" value="Lambda_DNA-bd_dom_sf"/>
</dbReference>
<dbReference type="InterPro" id="IPR041413">
    <property type="entry name" value="MLTR_LBD"/>
</dbReference>
<name>A0ABX3EM86_9BACL</name>
<dbReference type="Pfam" id="PF13560">
    <property type="entry name" value="HTH_31"/>
    <property type="match status" value="1"/>
</dbReference>
<dbReference type="Proteomes" id="UP000186058">
    <property type="component" value="Unassembled WGS sequence"/>
</dbReference>
<dbReference type="EMBL" id="LVWI01000055">
    <property type="protein sequence ID" value="OKP84080.1"/>
    <property type="molecule type" value="Genomic_DNA"/>
</dbReference>
<evidence type="ECO:0000259" key="1">
    <source>
        <dbReference type="PROSITE" id="PS50943"/>
    </source>
</evidence>
<dbReference type="PROSITE" id="PS50943">
    <property type="entry name" value="HTH_CROC1"/>
    <property type="match status" value="1"/>
</dbReference>
<keyword evidence="3" id="KW-1185">Reference proteome</keyword>
<comment type="caution">
    <text evidence="2">The sequence shown here is derived from an EMBL/GenBank/DDBJ whole genome shotgun (WGS) entry which is preliminary data.</text>
</comment>
<evidence type="ECO:0000313" key="3">
    <source>
        <dbReference type="Proteomes" id="UP000186058"/>
    </source>
</evidence>
<accession>A0ABX3EM86</accession>
<organism evidence="2 3">
    <name type="scientific">Paenibacillus helianthi</name>
    <dbReference type="NCBI Taxonomy" id="1349432"/>
    <lineage>
        <taxon>Bacteria</taxon>
        <taxon>Bacillati</taxon>
        <taxon>Bacillota</taxon>
        <taxon>Bacilli</taxon>
        <taxon>Bacillales</taxon>
        <taxon>Paenibacillaceae</taxon>
        <taxon>Paenibacillus</taxon>
    </lineage>
</organism>
<reference evidence="2 3" key="1">
    <citation type="submission" date="2016-03" db="EMBL/GenBank/DDBJ databases">
        <authorList>
            <person name="Sant'Anna F.H."/>
            <person name="Ambrosini A."/>
            <person name="Souza R."/>
            <person name="Bach E."/>
            <person name="Fernandes G."/>
            <person name="Balsanelli E."/>
            <person name="Baura V.A."/>
            <person name="Souza E.M."/>
            <person name="Passaglia L."/>
        </authorList>
    </citation>
    <scope>NUCLEOTIDE SEQUENCE [LARGE SCALE GENOMIC DNA]</scope>
    <source>
        <strain evidence="2 3">P26E</strain>
    </source>
</reference>
<gene>
    <name evidence="2" type="ORF">A3844_20300</name>
</gene>
<proteinExistence type="predicted"/>
<evidence type="ECO:0000313" key="2">
    <source>
        <dbReference type="EMBL" id="OKP84080.1"/>
    </source>
</evidence>
<dbReference type="Pfam" id="PF17765">
    <property type="entry name" value="MLTR_LBD"/>
    <property type="match status" value="1"/>
</dbReference>
<dbReference type="SUPFAM" id="SSF47413">
    <property type="entry name" value="lambda repressor-like DNA-binding domains"/>
    <property type="match status" value="1"/>
</dbReference>
<dbReference type="Gene3D" id="1.10.260.40">
    <property type="entry name" value="lambda repressor-like DNA-binding domains"/>
    <property type="match status" value="1"/>
</dbReference>
<dbReference type="SMART" id="SM00530">
    <property type="entry name" value="HTH_XRE"/>
    <property type="match status" value="1"/>
</dbReference>
<protein>
    <submittedName>
        <fullName evidence="2">Transcriptional regulator</fullName>
    </submittedName>
</protein>
<dbReference type="Gene3D" id="3.30.450.180">
    <property type="match status" value="1"/>
</dbReference>
<dbReference type="InterPro" id="IPR001387">
    <property type="entry name" value="Cro/C1-type_HTH"/>
</dbReference>
<feature type="domain" description="HTH cro/C1-type" evidence="1">
    <location>
        <begin position="47"/>
        <end position="94"/>
    </location>
</feature>